<evidence type="ECO:0000256" key="14">
    <source>
        <dbReference type="RuleBase" id="RU000488"/>
    </source>
</evidence>
<organism evidence="15 16">
    <name type="scientific">Hypothenemus hampei</name>
    <name type="common">Coffee berry borer</name>
    <dbReference type="NCBI Taxonomy" id="57062"/>
    <lineage>
        <taxon>Eukaryota</taxon>
        <taxon>Metazoa</taxon>
        <taxon>Ecdysozoa</taxon>
        <taxon>Arthropoda</taxon>
        <taxon>Hexapoda</taxon>
        <taxon>Insecta</taxon>
        <taxon>Pterygota</taxon>
        <taxon>Neoptera</taxon>
        <taxon>Endopterygota</taxon>
        <taxon>Coleoptera</taxon>
        <taxon>Polyphaga</taxon>
        <taxon>Cucujiformia</taxon>
        <taxon>Curculionidae</taxon>
        <taxon>Scolytinae</taxon>
        <taxon>Hypothenemus</taxon>
    </lineage>
</organism>
<evidence type="ECO:0000256" key="13">
    <source>
        <dbReference type="PROSITE-ProRule" id="PRU00282"/>
    </source>
</evidence>
<evidence type="ECO:0000256" key="3">
    <source>
        <dbReference type="ARBA" id="ARBA00022448"/>
    </source>
</evidence>
<comment type="similarity">
    <text evidence="2 14">Belongs to the mitochondrial carrier (TC 2.A.29) family.</text>
</comment>
<comment type="subcellular location">
    <subcellularLocation>
        <location evidence="1">Mitochondrion inner membrane</location>
        <topology evidence="1">Multi-pass membrane protein</topology>
    </subcellularLocation>
</comment>
<dbReference type="FunFam" id="1.50.40.10:FF:000263">
    <property type="entry name" value="Carrier protein MRS3/4, putative"/>
    <property type="match status" value="1"/>
</dbReference>
<dbReference type="GO" id="GO:0005743">
    <property type="term" value="C:mitochondrial inner membrane"/>
    <property type="evidence" value="ECO:0007669"/>
    <property type="project" value="UniProtKB-SubCell"/>
</dbReference>
<feature type="repeat" description="Solcar" evidence="13">
    <location>
        <begin position="107"/>
        <end position="191"/>
    </location>
</feature>
<dbReference type="InterPro" id="IPR023395">
    <property type="entry name" value="MCP_dom_sf"/>
</dbReference>
<keyword evidence="7" id="KW-0999">Mitochondrion inner membrane</keyword>
<evidence type="ECO:0000256" key="7">
    <source>
        <dbReference type="ARBA" id="ARBA00022792"/>
    </source>
</evidence>
<proteinExistence type="inferred from homology"/>
<accession>A0ABD1FAD1</accession>
<evidence type="ECO:0000256" key="11">
    <source>
        <dbReference type="ARBA" id="ARBA00023128"/>
    </source>
</evidence>
<keyword evidence="9" id="KW-0408">Iron</keyword>
<keyword evidence="16" id="KW-1185">Reference proteome</keyword>
<protein>
    <recommendedName>
        <fullName evidence="17">Mitoferrin-1</fullName>
    </recommendedName>
</protein>
<keyword evidence="11" id="KW-0496">Mitochondrion</keyword>
<evidence type="ECO:0000313" key="15">
    <source>
        <dbReference type="EMBL" id="KAL1514306.1"/>
    </source>
</evidence>
<dbReference type="PRINTS" id="PR00926">
    <property type="entry name" value="MITOCARRIER"/>
</dbReference>
<keyword evidence="10" id="KW-0406">Ion transport</keyword>
<dbReference type="EMBL" id="JBDJPC010000002">
    <property type="protein sequence ID" value="KAL1514306.1"/>
    <property type="molecule type" value="Genomic_DNA"/>
</dbReference>
<dbReference type="FunFam" id="1.50.40.10:FF:000029">
    <property type="entry name" value="Solute carrier family 25 member 28"/>
    <property type="match status" value="1"/>
</dbReference>
<evidence type="ECO:0000256" key="2">
    <source>
        <dbReference type="ARBA" id="ARBA00006375"/>
    </source>
</evidence>
<dbReference type="PANTHER" id="PTHR45758:SF20">
    <property type="entry name" value="MITOFERRIN-2"/>
    <property type="match status" value="1"/>
</dbReference>
<reference evidence="15 16" key="1">
    <citation type="submission" date="2024-05" db="EMBL/GenBank/DDBJ databases">
        <title>Genetic variation in Jamaican populations of the coffee berry borer (Hypothenemus hampei).</title>
        <authorList>
            <person name="Errbii M."/>
            <person name="Myrie A."/>
        </authorList>
    </citation>
    <scope>NUCLEOTIDE SEQUENCE [LARGE SCALE GENOMIC DNA]</scope>
    <source>
        <strain evidence="15">JA-Hopewell-2020-01-JO</strain>
        <tissue evidence="15">Whole body</tissue>
    </source>
</reference>
<evidence type="ECO:0000256" key="10">
    <source>
        <dbReference type="ARBA" id="ARBA00023065"/>
    </source>
</evidence>
<keyword evidence="5 13" id="KW-0812">Transmembrane</keyword>
<dbReference type="GO" id="GO:0005381">
    <property type="term" value="F:iron ion transmembrane transporter activity"/>
    <property type="evidence" value="ECO:0007669"/>
    <property type="project" value="UniProtKB-ARBA"/>
</dbReference>
<dbReference type="InterPro" id="IPR018108">
    <property type="entry name" value="MCP_transmembrane"/>
</dbReference>
<name>A0ABD1FAD1_HYPHA</name>
<dbReference type="SUPFAM" id="SSF103506">
    <property type="entry name" value="Mitochondrial carrier"/>
    <property type="match status" value="1"/>
</dbReference>
<dbReference type="Pfam" id="PF00153">
    <property type="entry name" value="Mito_carr"/>
    <property type="match status" value="3"/>
</dbReference>
<evidence type="ECO:0000256" key="12">
    <source>
        <dbReference type="ARBA" id="ARBA00023136"/>
    </source>
</evidence>
<keyword evidence="12 13" id="KW-0472">Membrane</keyword>
<dbReference type="PROSITE" id="PS50920">
    <property type="entry name" value="SOLCAR"/>
    <property type="match status" value="3"/>
</dbReference>
<feature type="repeat" description="Solcar" evidence="13">
    <location>
        <begin position="198"/>
        <end position="283"/>
    </location>
</feature>
<dbReference type="PANTHER" id="PTHR45758">
    <property type="entry name" value="MITOFERRIN-1-RELATED"/>
    <property type="match status" value="1"/>
</dbReference>
<evidence type="ECO:0000313" key="16">
    <source>
        <dbReference type="Proteomes" id="UP001566132"/>
    </source>
</evidence>
<evidence type="ECO:0008006" key="17">
    <source>
        <dbReference type="Google" id="ProtNLM"/>
    </source>
</evidence>
<dbReference type="Gene3D" id="1.50.40.10">
    <property type="entry name" value="Mitochondrial carrier domain"/>
    <property type="match status" value="2"/>
</dbReference>
<evidence type="ECO:0000256" key="4">
    <source>
        <dbReference type="ARBA" id="ARBA00022496"/>
    </source>
</evidence>
<sequence>MNADDYETLPTDNVGTHMVAGAIAGVMEHCVMYPLDSVKTRMQSLATPSSDGVSETLIKMVRQEGILRPIRGMGAMVLGAGPAHALYFSSYEFLKERLRDMVPSPKYNTLCYGVSGCISTLLHDGVMNPAEVIKQRMQMLNSPYRSVLSCFINIYRSEGARAFYRSYTTQLTMNVPFQSIHFMVYEFAQTVTNKDRQYNPTAHMVSGALAGAIAAAITTPLDVCKTLLNTQQNTNAQGLIQAMKLIYQLKGPAGYFRGMRARIMYQMPSTAICWSTYEFFKYLLGNAAQDFTRIVAPTTKVLAEDKFIEQELKGAEDELGSQTHFEKINFRSRDSGLPRELPAMSGAGLYGSISFNTMHKADYRQKESILDIAHT</sequence>
<comment type="caution">
    <text evidence="15">The sequence shown here is derived from an EMBL/GenBank/DDBJ whole genome shotgun (WGS) entry which is preliminary data.</text>
</comment>
<gene>
    <name evidence="15" type="ORF">ABEB36_003583</name>
</gene>
<dbReference type="AlphaFoldDB" id="A0ABD1FAD1"/>
<feature type="repeat" description="Solcar" evidence="13">
    <location>
        <begin position="12"/>
        <end position="97"/>
    </location>
</feature>
<evidence type="ECO:0000256" key="9">
    <source>
        <dbReference type="ARBA" id="ARBA00023004"/>
    </source>
</evidence>
<evidence type="ECO:0000256" key="6">
    <source>
        <dbReference type="ARBA" id="ARBA00022737"/>
    </source>
</evidence>
<evidence type="ECO:0000256" key="8">
    <source>
        <dbReference type="ARBA" id="ARBA00022989"/>
    </source>
</evidence>
<keyword evidence="4" id="KW-0410">Iron transport</keyword>
<evidence type="ECO:0000256" key="1">
    <source>
        <dbReference type="ARBA" id="ARBA00004448"/>
    </source>
</evidence>
<keyword evidence="8" id="KW-1133">Transmembrane helix</keyword>
<dbReference type="InterPro" id="IPR002067">
    <property type="entry name" value="MCP"/>
</dbReference>
<evidence type="ECO:0000256" key="5">
    <source>
        <dbReference type="ARBA" id="ARBA00022692"/>
    </source>
</evidence>
<keyword evidence="3 14" id="KW-0813">Transport</keyword>
<dbReference type="Proteomes" id="UP001566132">
    <property type="component" value="Unassembled WGS sequence"/>
</dbReference>
<keyword evidence="6" id="KW-0677">Repeat</keyword>